<comment type="cofactor">
    <cofactor evidence="1">
        <name>Mg(2+)</name>
        <dbReference type="ChEBI" id="CHEBI:18420"/>
    </cofactor>
</comment>
<dbReference type="GO" id="GO:0046872">
    <property type="term" value="F:metal ion binding"/>
    <property type="evidence" value="ECO:0007669"/>
    <property type="project" value="UniProtKB-KW"/>
</dbReference>
<dbReference type="PROSITE" id="PS51435">
    <property type="entry name" value="AP_NUCLEASE_F1_4"/>
    <property type="match status" value="1"/>
</dbReference>
<comment type="similarity">
    <text evidence="2">Belongs to the DNA repair enzymes AP/ExoA family.</text>
</comment>
<keyword evidence="3" id="KW-0479">Metal-binding</keyword>
<accession>A0A6J6VUM3</accession>
<evidence type="ECO:0000259" key="6">
    <source>
        <dbReference type="Pfam" id="PF03372"/>
    </source>
</evidence>
<keyword evidence="4" id="KW-0378">Hydrolase</keyword>
<organism evidence="7">
    <name type="scientific">freshwater metagenome</name>
    <dbReference type="NCBI Taxonomy" id="449393"/>
    <lineage>
        <taxon>unclassified sequences</taxon>
        <taxon>metagenomes</taxon>
        <taxon>ecological metagenomes</taxon>
    </lineage>
</organism>
<keyword evidence="5" id="KW-0460">Magnesium</keyword>
<dbReference type="InterPro" id="IPR004808">
    <property type="entry name" value="AP_endonuc_1"/>
</dbReference>
<dbReference type="PANTHER" id="PTHR43250:SF2">
    <property type="entry name" value="EXODEOXYRIBONUCLEASE III"/>
    <property type="match status" value="1"/>
</dbReference>
<evidence type="ECO:0000256" key="5">
    <source>
        <dbReference type="ARBA" id="ARBA00022842"/>
    </source>
</evidence>
<dbReference type="SUPFAM" id="SSF56219">
    <property type="entry name" value="DNase I-like"/>
    <property type="match status" value="1"/>
</dbReference>
<evidence type="ECO:0000313" key="7">
    <source>
        <dbReference type="EMBL" id="CAB4776251.1"/>
    </source>
</evidence>
<dbReference type="Pfam" id="PF03372">
    <property type="entry name" value="Exo_endo_phos"/>
    <property type="match status" value="1"/>
</dbReference>
<protein>
    <submittedName>
        <fullName evidence="7">Unannotated protein</fullName>
    </submittedName>
</protein>
<dbReference type="Gene3D" id="3.60.10.10">
    <property type="entry name" value="Endonuclease/exonuclease/phosphatase"/>
    <property type="match status" value="1"/>
</dbReference>
<dbReference type="EMBL" id="CAFAAB010000012">
    <property type="protein sequence ID" value="CAB4776251.1"/>
    <property type="molecule type" value="Genomic_DNA"/>
</dbReference>
<dbReference type="InterPro" id="IPR036691">
    <property type="entry name" value="Endo/exonu/phosph_ase_sf"/>
</dbReference>
<dbReference type="InterPro" id="IPR037493">
    <property type="entry name" value="ExoIII-like"/>
</dbReference>
<dbReference type="NCBIfam" id="TIGR00633">
    <property type="entry name" value="xth"/>
    <property type="match status" value="1"/>
</dbReference>
<sequence>MRIATWNVNSMNARFPRVEEFLQTRDVDVVLLQETKQRDEKFPFDALREMGYESAHFGLSQWNGVAILSRVGLEDVVQGFGEPEEEARVIAATCGGVRVYSCYIPNGRALDNPHYEYKLRWLESLHGRLATYDPAMPLVVGGDFNVTPTDFDCYDVSAFVGATHVSEPEREALRRIESLGLVDITRQLNPDEPCYSWWDYRNGCFRRGWGLRIDLLYCSAPVVATASASWIDREARKGEKPSDHAPVLVDF</sequence>
<dbReference type="AlphaFoldDB" id="A0A6J6VUM3"/>
<dbReference type="GO" id="GO:0008311">
    <property type="term" value="F:double-stranded DNA 3'-5' DNA exonuclease activity"/>
    <property type="evidence" value="ECO:0007669"/>
    <property type="project" value="InterPro"/>
</dbReference>
<evidence type="ECO:0000256" key="2">
    <source>
        <dbReference type="ARBA" id="ARBA00007092"/>
    </source>
</evidence>
<dbReference type="GO" id="GO:0006281">
    <property type="term" value="P:DNA repair"/>
    <property type="evidence" value="ECO:0007669"/>
    <property type="project" value="InterPro"/>
</dbReference>
<reference evidence="7" key="1">
    <citation type="submission" date="2020-05" db="EMBL/GenBank/DDBJ databases">
        <authorList>
            <person name="Chiriac C."/>
            <person name="Salcher M."/>
            <person name="Ghai R."/>
            <person name="Kavagutti S V."/>
        </authorList>
    </citation>
    <scope>NUCLEOTIDE SEQUENCE</scope>
</reference>
<feature type="domain" description="Endonuclease/exonuclease/phosphatase" evidence="6">
    <location>
        <begin position="4"/>
        <end position="244"/>
    </location>
</feature>
<dbReference type="InterPro" id="IPR005135">
    <property type="entry name" value="Endo/exonuclease/phosphatase"/>
</dbReference>
<dbReference type="NCBIfam" id="TIGR00195">
    <property type="entry name" value="exoDNase_III"/>
    <property type="match status" value="1"/>
</dbReference>
<evidence type="ECO:0000256" key="1">
    <source>
        <dbReference type="ARBA" id="ARBA00001946"/>
    </source>
</evidence>
<gene>
    <name evidence="7" type="ORF">UFOPK2958_00210</name>
</gene>
<dbReference type="CDD" id="cd09086">
    <property type="entry name" value="ExoIII-like_AP-endo"/>
    <property type="match status" value="1"/>
</dbReference>
<dbReference type="PANTHER" id="PTHR43250">
    <property type="entry name" value="EXODEOXYRIBONUCLEASE III"/>
    <property type="match status" value="1"/>
</dbReference>
<proteinExistence type="inferred from homology"/>
<name>A0A6J6VUM3_9ZZZZ</name>
<evidence type="ECO:0000256" key="3">
    <source>
        <dbReference type="ARBA" id="ARBA00022723"/>
    </source>
</evidence>
<evidence type="ECO:0000256" key="4">
    <source>
        <dbReference type="ARBA" id="ARBA00022801"/>
    </source>
</evidence>